<feature type="transmembrane region" description="Helical" evidence="9">
    <location>
        <begin position="138"/>
        <end position="156"/>
    </location>
</feature>
<keyword evidence="3" id="KW-0813">Transport</keyword>
<feature type="transmembrane region" description="Helical" evidence="9">
    <location>
        <begin position="168"/>
        <end position="188"/>
    </location>
</feature>
<dbReference type="GO" id="GO:0005460">
    <property type="term" value="F:UDP-glucose transmembrane transporter activity"/>
    <property type="evidence" value="ECO:0007669"/>
    <property type="project" value="TreeGrafter"/>
</dbReference>
<feature type="transmembrane region" description="Helical" evidence="9">
    <location>
        <begin position="85"/>
        <end position="104"/>
    </location>
</feature>
<evidence type="ECO:0000256" key="4">
    <source>
        <dbReference type="ARBA" id="ARBA00022692"/>
    </source>
</evidence>
<dbReference type="PANTHER" id="PTHR10778:SF10">
    <property type="entry name" value="SOLUTE CARRIER FAMILY 35 MEMBER B1"/>
    <property type="match status" value="1"/>
</dbReference>
<organism evidence="10">
    <name type="scientific">Culicoides sonorensis</name>
    <name type="common">Biting midge</name>
    <dbReference type="NCBI Taxonomy" id="179676"/>
    <lineage>
        <taxon>Eukaryota</taxon>
        <taxon>Metazoa</taxon>
        <taxon>Ecdysozoa</taxon>
        <taxon>Arthropoda</taxon>
        <taxon>Hexapoda</taxon>
        <taxon>Insecta</taxon>
        <taxon>Pterygota</taxon>
        <taxon>Neoptera</taxon>
        <taxon>Endopterygota</taxon>
        <taxon>Diptera</taxon>
        <taxon>Nematocera</taxon>
        <taxon>Chironomoidea</taxon>
        <taxon>Ceratopogonidae</taxon>
        <taxon>Ceratopogoninae</taxon>
        <taxon>Culicoides</taxon>
        <taxon>Monoculicoides</taxon>
    </lineage>
</organism>
<evidence type="ECO:0000313" key="10">
    <source>
        <dbReference type="EMBL" id="SSX25802.1"/>
    </source>
</evidence>
<keyword evidence="4 9" id="KW-0812">Transmembrane</keyword>
<comment type="subcellular location">
    <subcellularLocation>
        <location evidence="1">Endoplasmic reticulum membrane</location>
        <topology evidence="1">Multi-pass membrane protein</topology>
    </subcellularLocation>
</comment>
<accession>A0A336M693</accession>
<dbReference type="GO" id="GO:0000139">
    <property type="term" value="C:Golgi membrane"/>
    <property type="evidence" value="ECO:0007669"/>
    <property type="project" value="TreeGrafter"/>
</dbReference>
<dbReference type="InterPro" id="IPR037185">
    <property type="entry name" value="EmrE-like"/>
</dbReference>
<keyword evidence="6 9" id="KW-1133">Transmembrane helix</keyword>
<dbReference type="SUPFAM" id="SSF103481">
    <property type="entry name" value="Multidrug resistance efflux transporter EmrE"/>
    <property type="match status" value="2"/>
</dbReference>
<gene>
    <name evidence="10" type="primary">CSON012752</name>
</gene>
<dbReference type="OMA" id="MLAMNGI"/>
<proteinExistence type="inferred from homology"/>
<name>A0A336M693_CULSO</name>
<dbReference type="InterPro" id="IPR013657">
    <property type="entry name" value="SCL35B1-4/HUT1"/>
</dbReference>
<dbReference type="EMBL" id="UFQT01000617">
    <property type="protein sequence ID" value="SSX25802.1"/>
    <property type="molecule type" value="Genomic_DNA"/>
</dbReference>
<feature type="transmembrane region" description="Helical" evidence="9">
    <location>
        <begin position="110"/>
        <end position="131"/>
    </location>
</feature>
<sequence>MPLPTIPVATIKLCVAALGVFLGFFAFGILQERVTRRTYGGEDGEEPEKFSYFQALVGFLCLFYYLCAQVCHLVAREKKDTSRKLLYLIAAIAYLSAMLCSNMALKWVAYPIQVVAKSAKPIPTIILTALIGKRKYTWKKYLFVFIIVIGVALFIYEGKKDKGVKEKVWYGELLLLCSLLLDGLCGGFEERIRKESSPAPFSMMLAMNGISATILIVAALGTGEATDFISFVTRHPEVLEHLSLMALAGAFGQVCIFYMVSHFGPLPCSIVTTTRKFFTVMFSVIFFQNPLALHQWIGTVFVFGGLFGDIFCNKKPKHEPEALPTTDPDEKQNNVPLATPESPLSDQEEKKAMEKLVDDKV</sequence>
<evidence type="ECO:0000256" key="8">
    <source>
        <dbReference type="SAM" id="MobiDB-lite"/>
    </source>
</evidence>
<dbReference type="PANTHER" id="PTHR10778">
    <property type="entry name" value="SOLUTE CARRIER FAMILY 35 MEMBER B"/>
    <property type="match status" value="1"/>
</dbReference>
<reference evidence="10" key="1">
    <citation type="submission" date="2018-07" db="EMBL/GenBank/DDBJ databases">
        <authorList>
            <person name="Quirk P.G."/>
            <person name="Krulwich T.A."/>
        </authorList>
    </citation>
    <scope>NUCLEOTIDE SEQUENCE</scope>
</reference>
<dbReference type="AlphaFoldDB" id="A0A336M693"/>
<evidence type="ECO:0000256" key="7">
    <source>
        <dbReference type="ARBA" id="ARBA00023136"/>
    </source>
</evidence>
<feature type="transmembrane region" description="Helical" evidence="9">
    <location>
        <begin position="241"/>
        <end position="260"/>
    </location>
</feature>
<dbReference type="VEuPathDB" id="VectorBase:CSON012752"/>
<feature type="region of interest" description="Disordered" evidence="8">
    <location>
        <begin position="318"/>
        <end position="361"/>
    </location>
</feature>
<evidence type="ECO:0000256" key="9">
    <source>
        <dbReference type="SAM" id="Phobius"/>
    </source>
</evidence>
<evidence type="ECO:0000256" key="2">
    <source>
        <dbReference type="ARBA" id="ARBA00010694"/>
    </source>
</evidence>
<dbReference type="Pfam" id="PF08449">
    <property type="entry name" value="UAA"/>
    <property type="match status" value="1"/>
</dbReference>
<feature type="compositionally biased region" description="Basic and acidic residues" evidence="8">
    <location>
        <begin position="347"/>
        <end position="361"/>
    </location>
</feature>
<feature type="transmembrane region" description="Helical" evidence="9">
    <location>
        <begin position="12"/>
        <end position="30"/>
    </location>
</feature>
<keyword evidence="5" id="KW-0256">Endoplasmic reticulum</keyword>
<evidence type="ECO:0000256" key="1">
    <source>
        <dbReference type="ARBA" id="ARBA00004477"/>
    </source>
</evidence>
<evidence type="ECO:0000256" key="3">
    <source>
        <dbReference type="ARBA" id="ARBA00022448"/>
    </source>
</evidence>
<dbReference type="GO" id="GO:0005459">
    <property type="term" value="F:UDP-galactose transmembrane transporter activity"/>
    <property type="evidence" value="ECO:0007669"/>
    <property type="project" value="TreeGrafter"/>
</dbReference>
<protein>
    <submittedName>
        <fullName evidence="10">CSON012752 protein</fullName>
    </submittedName>
</protein>
<evidence type="ECO:0000256" key="6">
    <source>
        <dbReference type="ARBA" id="ARBA00022989"/>
    </source>
</evidence>
<comment type="similarity">
    <text evidence="2">Belongs to the nucleotide-sugar transporter family. SLC35B subfamily.</text>
</comment>
<feature type="transmembrane region" description="Helical" evidence="9">
    <location>
        <begin position="50"/>
        <end position="73"/>
    </location>
</feature>
<feature type="transmembrane region" description="Helical" evidence="9">
    <location>
        <begin position="200"/>
        <end position="221"/>
    </location>
</feature>
<dbReference type="GO" id="GO:0005789">
    <property type="term" value="C:endoplasmic reticulum membrane"/>
    <property type="evidence" value="ECO:0007669"/>
    <property type="project" value="UniProtKB-SubCell"/>
</dbReference>
<keyword evidence="7 9" id="KW-0472">Membrane</keyword>
<evidence type="ECO:0000256" key="5">
    <source>
        <dbReference type="ARBA" id="ARBA00022824"/>
    </source>
</evidence>